<gene>
    <name evidence="1" type="ORF">UFOPK3376_02502</name>
</gene>
<dbReference type="SUPFAM" id="SSF51197">
    <property type="entry name" value="Clavaminate synthase-like"/>
    <property type="match status" value="1"/>
</dbReference>
<dbReference type="Gene3D" id="2.60.120.620">
    <property type="entry name" value="q2cbj1_9rhob like domain"/>
    <property type="match status" value="1"/>
</dbReference>
<organism evidence="1">
    <name type="scientific">freshwater metagenome</name>
    <dbReference type="NCBI Taxonomy" id="449393"/>
    <lineage>
        <taxon>unclassified sequences</taxon>
        <taxon>metagenomes</taxon>
        <taxon>ecological metagenomes</taxon>
    </lineage>
</organism>
<proteinExistence type="predicted"/>
<dbReference type="EMBL" id="CAFBLP010000082">
    <property type="protein sequence ID" value="CAB4887523.1"/>
    <property type="molecule type" value="Genomic_DNA"/>
</dbReference>
<sequence length="271" mass="29980">MTPSVSSSDIERFRSDGVVVLRNIIDAELLAELAQAVEQNLAEPGVWASDYTPQDSTGRFFGDYVNWQRIGAYRRTALDSALPAAAGALMNSTTVRFFHEHVLVKEPGTTEVTPWHHDDPYYCIDGLQNVSLWISLDPVPVAAGLRFLAGSHQWDRRFVPRNFVDATPYAAAEQGFELVPDIEAELADHEIVSYDIEPGDAIAFHFRTLHAAPGTAGLTQHRRRAVSMRYVGDDAVFALRPWLHSPPFELDPAAIGGPLDDERFPVVAVSQ</sequence>
<dbReference type="InterPro" id="IPR008775">
    <property type="entry name" value="Phytyl_CoA_dOase-like"/>
</dbReference>
<accession>A0A6J7F828</accession>
<evidence type="ECO:0000313" key="1">
    <source>
        <dbReference type="EMBL" id="CAB4887523.1"/>
    </source>
</evidence>
<name>A0A6J7F828_9ZZZZ</name>
<protein>
    <submittedName>
        <fullName evidence="1">Unannotated protein</fullName>
    </submittedName>
</protein>
<dbReference type="PANTHER" id="PTHR20883">
    <property type="entry name" value="PHYTANOYL-COA DIOXYGENASE DOMAIN CONTAINING 1"/>
    <property type="match status" value="1"/>
</dbReference>
<dbReference type="PANTHER" id="PTHR20883:SF49">
    <property type="entry name" value="PHYTANOYL-COA DIOXYGENASE"/>
    <property type="match status" value="1"/>
</dbReference>
<dbReference type="Pfam" id="PF05721">
    <property type="entry name" value="PhyH"/>
    <property type="match status" value="1"/>
</dbReference>
<reference evidence="1" key="1">
    <citation type="submission" date="2020-05" db="EMBL/GenBank/DDBJ databases">
        <authorList>
            <person name="Chiriac C."/>
            <person name="Salcher M."/>
            <person name="Ghai R."/>
            <person name="Kavagutti S V."/>
        </authorList>
    </citation>
    <scope>NUCLEOTIDE SEQUENCE</scope>
</reference>
<dbReference type="AlphaFoldDB" id="A0A6J7F828"/>